<dbReference type="Pfam" id="PF13529">
    <property type="entry name" value="Peptidase_C39_2"/>
    <property type="match status" value="1"/>
</dbReference>
<sequence length="274" mass="30622">MRRTLILLSKSLKISFACSIIVTLIFINWILGNLLYEKATGKPLVIWRAQSEPLVLPEPNSTPMQDVSPLPQKSAVKLDAPLIKQLPELYNGCEITSLAMLLQFHGIDKNKMELIGEMKKDPTPMKTDGNGNITYWGNLNLGFVGDVTGNEKGYSIYHSALFDVLKNYIPSAVDITNHSFDTLEQQIAQGVPVIAWTTTAYVEPTQWVVWDSPNGPIRATFSVHSVLLVGYDQHYVYVNDPLSGVKGKQVNKQQFIRSWEALGKQALSYRPANM</sequence>
<reference evidence="3 4" key="1">
    <citation type="submission" date="2018-07" db="EMBL/GenBank/DDBJ databases">
        <title>Genomic Encyclopedia of Type Strains, Phase III (KMG-III): the genomes of soil and plant-associated and newly described type strains.</title>
        <authorList>
            <person name="Whitman W."/>
        </authorList>
    </citation>
    <scope>NUCLEOTIDE SEQUENCE [LARGE SCALE GENOMIC DNA]</scope>
    <source>
        <strain evidence="3 4">CECT 7287</strain>
    </source>
</reference>
<accession>A0A3D9JR35</accession>
<feature type="domain" description="Peptidase C39-like" evidence="2">
    <location>
        <begin position="78"/>
        <end position="241"/>
    </location>
</feature>
<comment type="caution">
    <text evidence="3">The sequence shown here is derived from an EMBL/GenBank/DDBJ whole genome shotgun (WGS) entry which is preliminary data.</text>
</comment>
<dbReference type="Gene3D" id="3.90.70.10">
    <property type="entry name" value="Cysteine proteinases"/>
    <property type="match status" value="1"/>
</dbReference>
<keyword evidence="1" id="KW-0472">Membrane</keyword>
<dbReference type="OrthoDB" id="1164310at2"/>
<proteinExistence type="predicted"/>
<organism evidence="3 4">
    <name type="scientific">Cohnella phaseoli</name>
    <dbReference type="NCBI Taxonomy" id="456490"/>
    <lineage>
        <taxon>Bacteria</taxon>
        <taxon>Bacillati</taxon>
        <taxon>Bacillota</taxon>
        <taxon>Bacilli</taxon>
        <taxon>Bacillales</taxon>
        <taxon>Paenibacillaceae</taxon>
        <taxon>Cohnella</taxon>
    </lineage>
</organism>
<dbReference type="EMBL" id="QRDZ01000013">
    <property type="protein sequence ID" value="RED76007.1"/>
    <property type="molecule type" value="Genomic_DNA"/>
</dbReference>
<evidence type="ECO:0000256" key="1">
    <source>
        <dbReference type="SAM" id="Phobius"/>
    </source>
</evidence>
<dbReference type="PANTHER" id="PTHR37806:SF1">
    <property type="entry name" value="PEPTIDASE C39-LIKE DOMAIN-CONTAINING PROTEIN"/>
    <property type="match status" value="1"/>
</dbReference>
<dbReference type="Proteomes" id="UP000256977">
    <property type="component" value="Unassembled WGS sequence"/>
</dbReference>
<keyword evidence="1" id="KW-1133">Transmembrane helix</keyword>
<keyword evidence="1" id="KW-0812">Transmembrane</keyword>
<dbReference type="PANTHER" id="PTHR37806">
    <property type="entry name" value="LMO0724 PROTEIN"/>
    <property type="match status" value="1"/>
</dbReference>
<keyword evidence="4" id="KW-1185">Reference proteome</keyword>
<gene>
    <name evidence="3" type="ORF">DFP98_11367</name>
</gene>
<name>A0A3D9JR35_9BACL</name>
<evidence type="ECO:0000313" key="3">
    <source>
        <dbReference type="EMBL" id="RED76007.1"/>
    </source>
</evidence>
<evidence type="ECO:0000313" key="4">
    <source>
        <dbReference type="Proteomes" id="UP000256977"/>
    </source>
</evidence>
<protein>
    <submittedName>
        <fullName evidence="3">Uncharacterized protein YvpB</fullName>
    </submittedName>
</protein>
<evidence type="ECO:0000259" key="2">
    <source>
        <dbReference type="Pfam" id="PF13529"/>
    </source>
</evidence>
<dbReference type="AlphaFoldDB" id="A0A3D9JR35"/>
<dbReference type="RefSeq" id="WP_116061811.1">
    <property type="nucleotide sequence ID" value="NZ_QRDZ01000013.1"/>
</dbReference>
<feature type="transmembrane region" description="Helical" evidence="1">
    <location>
        <begin position="12"/>
        <end position="31"/>
    </location>
</feature>
<dbReference type="InterPro" id="IPR039564">
    <property type="entry name" value="Peptidase_C39-like"/>
</dbReference>